<reference evidence="4" key="1">
    <citation type="journal article" date="2019" name="Int. J. Syst. Evol. Microbiol.">
        <title>The Global Catalogue of Microorganisms (GCM) 10K type strain sequencing project: providing services to taxonomists for standard genome sequencing and annotation.</title>
        <authorList>
            <consortium name="The Broad Institute Genomics Platform"/>
            <consortium name="The Broad Institute Genome Sequencing Center for Infectious Disease"/>
            <person name="Wu L."/>
            <person name="Ma J."/>
        </authorList>
    </citation>
    <scope>NUCLEOTIDE SEQUENCE [LARGE SCALE GENOMIC DNA]</scope>
    <source>
        <strain evidence="4">KCTC 42964</strain>
    </source>
</reference>
<dbReference type="Proteomes" id="UP001595528">
    <property type="component" value="Unassembled WGS sequence"/>
</dbReference>
<proteinExistence type="predicted"/>
<evidence type="ECO:0000313" key="3">
    <source>
        <dbReference type="EMBL" id="MFC3227982.1"/>
    </source>
</evidence>
<dbReference type="PANTHER" id="PTHR30143">
    <property type="entry name" value="ACID HYDRATASE"/>
    <property type="match status" value="1"/>
</dbReference>
<accession>A0ABV7L068</accession>
<sequence length="261" mass="26713">MTDIPALAERLDDAARTGCAVPRISDASPLDLQDAYRIRTQLVDRRLARGENLVGLKLGPCTAAGMAGLGLSAPLEGRLTDAMDLTARGRIDLAAFVAPRAEVEIAFRLAPAALTGEMPADPRDAVEAVAVALEIADSRYPDFSFGLPDLVADNCCAAGFALGPWLPPASLSPAFSLGGRGMRLRIDGAIVDSAGTDDVLGDPWAMAVHGLALARQAGTGARILLSGSPIAPRPLAAGQVVQAEIDGFGSIVLAVDGPAGA</sequence>
<evidence type="ECO:0000256" key="1">
    <source>
        <dbReference type="ARBA" id="ARBA00023239"/>
    </source>
</evidence>
<dbReference type="Gene3D" id="3.90.850.10">
    <property type="entry name" value="Fumarylacetoacetase-like, C-terminal domain"/>
    <property type="match status" value="1"/>
</dbReference>
<dbReference type="InterPro" id="IPR036663">
    <property type="entry name" value="Fumarylacetoacetase_C_sf"/>
</dbReference>
<feature type="domain" description="Fumarylacetoacetase-like C-terminal" evidence="2">
    <location>
        <begin position="99"/>
        <end position="252"/>
    </location>
</feature>
<dbReference type="EMBL" id="JBHRTR010000026">
    <property type="protein sequence ID" value="MFC3227982.1"/>
    <property type="molecule type" value="Genomic_DNA"/>
</dbReference>
<dbReference type="InterPro" id="IPR011234">
    <property type="entry name" value="Fumarylacetoacetase-like_C"/>
</dbReference>
<evidence type="ECO:0000313" key="4">
    <source>
        <dbReference type="Proteomes" id="UP001595528"/>
    </source>
</evidence>
<dbReference type="InterPro" id="IPR050772">
    <property type="entry name" value="Hydratase-Decarb/MhpD_sf"/>
</dbReference>
<dbReference type="RefSeq" id="WP_379900655.1">
    <property type="nucleotide sequence ID" value="NZ_JBHRTR010000026.1"/>
</dbReference>
<keyword evidence="4" id="KW-1185">Reference proteome</keyword>
<dbReference type="PANTHER" id="PTHR30143:SF0">
    <property type="entry name" value="2-KETO-4-PENTENOATE HYDRATASE"/>
    <property type="match status" value="1"/>
</dbReference>
<evidence type="ECO:0000259" key="2">
    <source>
        <dbReference type="Pfam" id="PF01557"/>
    </source>
</evidence>
<gene>
    <name evidence="3" type="ORF">ACFOGJ_12110</name>
</gene>
<name>A0ABV7L068_9PROT</name>
<dbReference type="Pfam" id="PF01557">
    <property type="entry name" value="FAA_hydrolase"/>
    <property type="match status" value="1"/>
</dbReference>
<comment type="caution">
    <text evidence="3">The sequence shown here is derived from an EMBL/GenBank/DDBJ whole genome shotgun (WGS) entry which is preliminary data.</text>
</comment>
<dbReference type="SUPFAM" id="SSF56529">
    <property type="entry name" value="FAH"/>
    <property type="match status" value="1"/>
</dbReference>
<keyword evidence="1" id="KW-0456">Lyase</keyword>
<protein>
    <submittedName>
        <fullName evidence="3">2-keto-4-pentenoate hydratase</fullName>
    </submittedName>
</protein>
<organism evidence="3 4">
    <name type="scientific">Marinibaculum pumilum</name>
    <dbReference type="NCBI Taxonomy" id="1766165"/>
    <lineage>
        <taxon>Bacteria</taxon>
        <taxon>Pseudomonadati</taxon>
        <taxon>Pseudomonadota</taxon>
        <taxon>Alphaproteobacteria</taxon>
        <taxon>Rhodospirillales</taxon>
        <taxon>Rhodospirillaceae</taxon>
        <taxon>Marinibaculum</taxon>
    </lineage>
</organism>